<reference evidence="2" key="1">
    <citation type="submission" date="2018-05" db="EMBL/GenBank/DDBJ databases">
        <authorList>
            <person name="Hao L."/>
        </authorList>
    </citation>
    <scope>NUCLEOTIDE SEQUENCE [LARGE SCALE GENOMIC DNA]</scope>
</reference>
<organism evidence="1 2">
    <name type="scientific">Candidatus Bipolaricaulis anaerobius</name>
    <dbReference type="NCBI Taxonomy" id="2026885"/>
    <lineage>
        <taxon>Bacteria</taxon>
        <taxon>Candidatus Bipolaricaulota</taxon>
        <taxon>Candidatus Bipolaricaulia</taxon>
        <taxon>Candidatus Bipolaricaulales</taxon>
        <taxon>Candidatus Bipolaricaulaceae</taxon>
        <taxon>Candidatus Bipolaricaulis</taxon>
    </lineage>
</organism>
<sequence>MRRVLLECAVLVVAFAVTVPTAARAGEMLSGVRWVYRAEVHDLTRDVPSTTEVEVLSFVGADGLQGWVVTTMTEWATTLAVLPRDPEDEGNPDVTGPPHALLRWPTALDTFVPELRGRSAPPVHFYASPALRVSEFQVEISSREMLPDGTTQSGAARLALGLRGATTVAGGTFHDLYATTYSATWWGTSHHGEAWWAAENGAAGPADIPVMARGTVDAILQYTWELTGHELLEAGAFVARLSQALQETAKTDPVKAQEALRDLGILVP</sequence>
<keyword evidence="2" id="KW-1185">Reference proteome</keyword>
<evidence type="ECO:0000313" key="1">
    <source>
        <dbReference type="EMBL" id="SQD93326.1"/>
    </source>
</evidence>
<gene>
    <name evidence="1" type="ORF">BARAN1_1304</name>
</gene>
<dbReference type="Proteomes" id="UP000249818">
    <property type="component" value="Chromosome BARAN1"/>
</dbReference>
<dbReference type="RefSeq" id="WP_157959546.1">
    <property type="nucleotide sequence ID" value="NZ_LS483254.1"/>
</dbReference>
<evidence type="ECO:0000313" key="2">
    <source>
        <dbReference type="Proteomes" id="UP000249818"/>
    </source>
</evidence>
<name>A0A2X3L143_9BACT</name>
<accession>A0A2X3L143</accession>
<proteinExistence type="predicted"/>
<protein>
    <submittedName>
        <fullName evidence="1">Uncharacterized protein</fullName>
    </submittedName>
</protein>
<dbReference type="AlphaFoldDB" id="A0A2X3L143"/>
<dbReference type="EMBL" id="LS483254">
    <property type="protein sequence ID" value="SQD93326.1"/>
    <property type="molecule type" value="Genomic_DNA"/>
</dbReference>
<dbReference type="KEGG" id="bana:BARAN1_1304"/>